<reference evidence="2" key="1">
    <citation type="submission" date="2021-10" db="EMBL/GenBank/DDBJ databases">
        <title>Tropical sea cucumber genome reveals ecological adaptation and Cuvierian tubules defense mechanism.</title>
        <authorList>
            <person name="Chen T."/>
        </authorList>
    </citation>
    <scope>NUCLEOTIDE SEQUENCE</scope>
    <source>
        <strain evidence="2">Nanhai2018</strain>
        <tissue evidence="2">Muscle</tissue>
    </source>
</reference>
<sequence>MMYILPLLVASLSMVICANSLQCFLRHEVDCLPEGHACDHIERVNDPMKPETCSIGFNRCYNLNYELSILDITESTTVGGCFSTIDSDQTGYFNRAQIDSTFPSVAGVLTKVEKEIHELDKVELCVCKDNLCNGGMNFAMSWSVIATTLMLSACVMYNYI</sequence>
<protein>
    <submittedName>
        <fullName evidence="2">Uncharacterized protein</fullName>
    </submittedName>
</protein>
<evidence type="ECO:0000256" key="1">
    <source>
        <dbReference type="SAM" id="SignalP"/>
    </source>
</evidence>
<accession>A0A9Q1C006</accession>
<gene>
    <name evidence="2" type="ORF">HOLleu_19402</name>
</gene>
<dbReference type="AlphaFoldDB" id="A0A9Q1C006"/>
<comment type="caution">
    <text evidence="2">The sequence shown here is derived from an EMBL/GenBank/DDBJ whole genome shotgun (WGS) entry which is preliminary data.</text>
</comment>
<evidence type="ECO:0000313" key="2">
    <source>
        <dbReference type="EMBL" id="KAJ8035659.1"/>
    </source>
</evidence>
<feature type="chain" id="PRO_5040278915" evidence="1">
    <location>
        <begin position="21"/>
        <end position="160"/>
    </location>
</feature>
<feature type="signal peptide" evidence="1">
    <location>
        <begin position="1"/>
        <end position="20"/>
    </location>
</feature>
<organism evidence="2 3">
    <name type="scientific">Holothuria leucospilota</name>
    <name type="common">Black long sea cucumber</name>
    <name type="synonym">Mertensiothuria leucospilota</name>
    <dbReference type="NCBI Taxonomy" id="206669"/>
    <lineage>
        <taxon>Eukaryota</taxon>
        <taxon>Metazoa</taxon>
        <taxon>Echinodermata</taxon>
        <taxon>Eleutherozoa</taxon>
        <taxon>Echinozoa</taxon>
        <taxon>Holothuroidea</taxon>
        <taxon>Aspidochirotacea</taxon>
        <taxon>Aspidochirotida</taxon>
        <taxon>Holothuriidae</taxon>
        <taxon>Holothuria</taxon>
    </lineage>
</organism>
<name>A0A9Q1C006_HOLLE</name>
<proteinExistence type="predicted"/>
<dbReference type="EMBL" id="JAIZAY010000009">
    <property type="protein sequence ID" value="KAJ8035659.1"/>
    <property type="molecule type" value="Genomic_DNA"/>
</dbReference>
<evidence type="ECO:0000313" key="3">
    <source>
        <dbReference type="Proteomes" id="UP001152320"/>
    </source>
</evidence>
<keyword evidence="3" id="KW-1185">Reference proteome</keyword>
<keyword evidence="1" id="KW-0732">Signal</keyword>
<dbReference type="Proteomes" id="UP001152320">
    <property type="component" value="Chromosome 9"/>
</dbReference>